<proteinExistence type="predicted"/>
<dbReference type="InterPro" id="IPR023187">
    <property type="entry name" value="Tscrpt_reg_MarR-type_CS"/>
</dbReference>
<dbReference type="PANTHER" id="PTHR39515:SF2">
    <property type="entry name" value="HTH-TYPE TRANSCRIPTIONAL REGULATOR RV0880"/>
    <property type="match status" value="1"/>
</dbReference>
<dbReference type="KEGG" id="nno:NONO_c39450"/>
<dbReference type="PROSITE" id="PS01117">
    <property type="entry name" value="HTH_MARR_1"/>
    <property type="match status" value="1"/>
</dbReference>
<dbReference type="HOGENOM" id="CLU_083287_15_1_11"/>
<evidence type="ECO:0000256" key="3">
    <source>
        <dbReference type="ARBA" id="ARBA00023163"/>
    </source>
</evidence>
<dbReference type="AlphaFoldDB" id="W5THT4"/>
<dbReference type="PATRIC" id="fig|1415166.3.peg.4047"/>
<dbReference type="PANTHER" id="PTHR39515">
    <property type="entry name" value="CONSERVED PROTEIN"/>
    <property type="match status" value="1"/>
</dbReference>
<keyword evidence="3" id="KW-0804">Transcription</keyword>
<accession>W5THT4</accession>
<dbReference type="InterPro" id="IPR000835">
    <property type="entry name" value="HTH_MarR-typ"/>
</dbReference>
<gene>
    <name evidence="5" type="ORF">NONO_c39450</name>
</gene>
<dbReference type="GO" id="GO:0003700">
    <property type="term" value="F:DNA-binding transcription factor activity"/>
    <property type="evidence" value="ECO:0007669"/>
    <property type="project" value="InterPro"/>
</dbReference>
<dbReference type="Proteomes" id="UP000019150">
    <property type="component" value="Chromosome"/>
</dbReference>
<dbReference type="Gene3D" id="1.10.10.10">
    <property type="entry name" value="Winged helix-like DNA-binding domain superfamily/Winged helix DNA-binding domain"/>
    <property type="match status" value="1"/>
</dbReference>
<evidence type="ECO:0000313" key="5">
    <source>
        <dbReference type="EMBL" id="AHH18729.1"/>
    </source>
</evidence>
<dbReference type="CDD" id="cd00090">
    <property type="entry name" value="HTH_ARSR"/>
    <property type="match status" value="1"/>
</dbReference>
<name>W5THT4_9NOCA</name>
<sequence>MRRFQRQLKLLYRRVRRERPATEGRPLTDLQMLAALDRAAEPLRPSELADELDMARSNVASTLRSLEADGLIERRGDPTDGRKAFITISDSGRRMVTVARRGWLAWLQHAIDDELTAEEQDILLRAADLMQRLSELPESAALPR</sequence>
<evidence type="ECO:0000259" key="4">
    <source>
        <dbReference type="PROSITE" id="PS50995"/>
    </source>
</evidence>
<dbReference type="InterPro" id="IPR036390">
    <property type="entry name" value="WH_DNA-bd_sf"/>
</dbReference>
<dbReference type="SUPFAM" id="SSF46785">
    <property type="entry name" value="Winged helix' DNA-binding domain"/>
    <property type="match status" value="1"/>
</dbReference>
<keyword evidence="2" id="KW-0238">DNA-binding</keyword>
<protein>
    <submittedName>
        <fullName evidence="5">Putative transcriptional regulator, MarR family</fullName>
    </submittedName>
</protein>
<dbReference type="STRING" id="1415166.NONO_c39450"/>
<evidence type="ECO:0000256" key="1">
    <source>
        <dbReference type="ARBA" id="ARBA00023015"/>
    </source>
</evidence>
<dbReference type="InterPro" id="IPR052526">
    <property type="entry name" value="HTH-type_Bedaq_tolerance"/>
</dbReference>
<dbReference type="InterPro" id="IPR036388">
    <property type="entry name" value="WH-like_DNA-bd_sf"/>
</dbReference>
<dbReference type="GO" id="GO:0003677">
    <property type="term" value="F:DNA binding"/>
    <property type="evidence" value="ECO:0007669"/>
    <property type="project" value="UniProtKB-KW"/>
</dbReference>
<dbReference type="PROSITE" id="PS50995">
    <property type="entry name" value="HTH_MARR_2"/>
    <property type="match status" value="1"/>
</dbReference>
<dbReference type="InterPro" id="IPR011991">
    <property type="entry name" value="ArsR-like_HTH"/>
</dbReference>
<keyword evidence="6" id="KW-1185">Reference proteome</keyword>
<dbReference type="Pfam" id="PF12802">
    <property type="entry name" value="MarR_2"/>
    <property type="match status" value="1"/>
</dbReference>
<dbReference type="SMART" id="SM00347">
    <property type="entry name" value="HTH_MARR"/>
    <property type="match status" value="1"/>
</dbReference>
<dbReference type="EMBL" id="CP006850">
    <property type="protein sequence ID" value="AHH18729.1"/>
    <property type="molecule type" value="Genomic_DNA"/>
</dbReference>
<dbReference type="PRINTS" id="PR00598">
    <property type="entry name" value="HTHMARR"/>
</dbReference>
<reference evidence="5 6" key="1">
    <citation type="journal article" date="2014" name="Appl. Environ. Microbiol.">
        <title>Insights into the Microbial Degradation of Rubber and Gutta-Percha by Analysis of the Complete Genome of Nocardia nova SH22a.</title>
        <authorList>
            <person name="Luo Q."/>
            <person name="Hiessl S."/>
            <person name="Poehlein A."/>
            <person name="Daniel R."/>
            <person name="Steinbuchel A."/>
        </authorList>
    </citation>
    <scope>NUCLEOTIDE SEQUENCE [LARGE SCALE GENOMIC DNA]</scope>
    <source>
        <strain evidence="5">SH22a</strain>
    </source>
</reference>
<organism evidence="5 6">
    <name type="scientific">Nocardia nova SH22a</name>
    <dbReference type="NCBI Taxonomy" id="1415166"/>
    <lineage>
        <taxon>Bacteria</taxon>
        <taxon>Bacillati</taxon>
        <taxon>Actinomycetota</taxon>
        <taxon>Actinomycetes</taxon>
        <taxon>Mycobacteriales</taxon>
        <taxon>Nocardiaceae</taxon>
        <taxon>Nocardia</taxon>
    </lineage>
</organism>
<evidence type="ECO:0000313" key="6">
    <source>
        <dbReference type="Proteomes" id="UP000019150"/>
    </source>
</evidence>
<evidence type="ECO:0000256" key="2">
    <source>
        <dbReference type="ARBA" id="ARBA00023125"/>
    </source>
</evidence>
<dbReference type="Gene3D" id="1.10.287.100">
    <property type="match status" value="1"/>
</dbReference>
<dbReference type="eggNOG" id="COG1846">
    <property type="taxonomic scope" value="Bacteria"/>
</dbReference>
<keyword evidence="1" id="KW-0805">Transcription regulation</keyword>
<feature type="domain" description="HTH marR-type" evidence="4">
    <location>
        <begin position="1"/>
        <end position="132"/>
    </location>
</feature>